<feature type="transmembrane region" description="Helical" evidence="1">
    <location>
        <begin position="83"/>
        <end position="107"/>
    </location>
</feature>
<evidence type="ECO:0000256" key="1">
    <source>
        <dbReference type="SAM" id="Phobius"/>
    </source>
</evidence>
<keyword evidence="3" id="KW-1185">Reference proteome</keyword>
<dbReference type="Proteomes" id="UP001212803">
    <property type="component" value="Chromosome"/>
</dbReference>
<gene>
    <name evidence="2" type="ORF">O0235_14330</name>
</gene>
<evidence type="ECO:0000313" key="2">
    <source>
        <dbReference type="EMBL" id="WBL35928.1"/>
    </source>
</evidence>
<dbReference type="EMBL" id="CP115149">
    <property type="protein sequence ID" value="WBL35928.1"/>
    <property type="molecule type" value="Genomic_DNA"/>
</dbReference>
<evidence type="ECO:0000313" key="3">
    <source>
        <dbReference type="Proteomes" id="UP001212803"/>
    </source>
</evidence>
<keyword evidence="1" id="KW-1133">Transmembrane helix</keyword>
<keyword evidence="1" id="KW-0812">Transmembrane</keyword>
<dbReference type="InterPro" id="IPR025962">
    <property type="entry name" value="SdpI/YhfL"/>
</dbReference>
<feature type="transmembrane region" description="Helical" evidence="1">
    <location>
        <begin position="6"/>
        <end position="23"/>
    </location>
</feature>
<dbReference type="Pfam" id="PF13630">
    <property type="entry name" value="SdpI"/>
    <property type="match status" value="1"/>
</dbReference>
<dbReference type="RefSeq" id="WP_270056453.1">
    <property type="nucleotide sequence ID" value="NZ_CP115149.1"/>
</dbReference>
<keyword evidence="1" id="KW-0472">Membrane</keyword>
<proteinExistence type="predicted"/>
<organism evidence="2 3">
    <name type="scientific">Tepidiforma flava</name>
    <dbReference type="NCBI Taxonomy" id="3004094"/>
    <lineage>
        <taxon>Bacteria</taxon>
        <taxon>Bacillati</taxon>
        <taxon>Chloroflexota</taxon>
        <taxon>Tepidiformia</taxon>
        <taxon>Tepidiformales</taxon>
        <taxon>Tepidiformaceae</taxon>
        <taxon>Tepidiforma</taxon>
    </lineage>
</organism>
<reference evidence="2 3" key="1">
    <citation type="journal article" date="2023" name="ISME J.">
        <title>Thermophilic Dehalococcoidia with unusual traits shed light on an unexpected past.</title>
        <authorList>
            <person name="Palmer M."/>
            <person name="Covington J.K."/>
            <person name="Zhou E.M."/>
            <person name="Thomas S.C."/>
            <person name="Habib N."/>
            <person name="Seymour C.O."/>
            <person name="Lai D."/>
            <person name="Johnston J."/>
            <person name="Hashimi A."/>
            <person name="Jiao J.Y."/>
            <person name="Muok A.R."/>
            <person name="Liu L."/>
            <person name="Xian W.D."/>
            <person name="Zhi X.Y."/>
            <person name="Li M.M."/>
            <person name="Silva L.P."/>
            <person name="Bowen B.P."/>
            <person name="Louie K."/>
            <person name="Briegel A."/>
            <person name="Pett-Ridge J."/>
            <person name="Weber P.K."/>
            <person name="Tocheva E.I."/>
            <person name="Woyke T."/>
            <person name="Northen T.R."/>
            <person name="Mayali X."/>
            <person name="Li W.J."/>
            <person name="Hedlund B.P."/>
        </authorList>
    </citation>
    <scope>NUCLEOTIDE SEQUENCE [LARGE SCALE GENOMIC DNA]</scope>
    <source>
        <strain evidence="2 3">YIM 72310</strain>
    </source>
</reference>
<sequence length="118" mass="12236">MWFAFLIVFAGGIVVAWVGWRGLTGKLPRQHIAGIRTPYTLSSDERWRAVHRHGGPYLVLGGAAAAAAAAALLPFAASGRLPLAFSVAALLAVAMMTGASALAAWLLGVAAARRELGD</sequence>
<feature type="transmembrane region" description="Helical" evidence="1">
    <location>
        <begin position="57"/>
        <end position="77"/>
    </location>
</feature>
<name>A0ABY7M8G4_9CHLR</name>
<accession>A0ABY7M8G4</accession>
<protein>
    <submittedName>
        <fullName evidence="2">SdpI family protein</fullName>
    </submittedName>
</protein>